<reference evidence="2 3" key="1">
    <citation type="submission" date="2017-06" db="EMBL/GenBank/DDBJ databases">
        <authorList>
            <consortium name="Pathogen Informatics"/>
        </authorList>
    </citation>
    <scope>NUCLEOTIDE SEQUENCE [LARGE SCALE GENOMIC DNA]</scope>
    <source>
        <strain evidence="2 3">NCTC13788</strain>
    </source>
</reference>
<keyword evidence="1" id="KW-0812">Transmembrane</keyword>
<dbReference type="RefSeq" id="WP_018373071.1">
    <property type="nucleotide sequence ID" value="NZ_LT906439.1"/>
</dbReference>
<gene>
    <name evidence="2" type="ORF">SAMEA4412692_00177</name>
</gene>
<dbReference type="Proteomes" id="UP000215185">
    <property type="component" value="Chromosome 1"/>
</dbReference>
<dbReference type="AlphaFoldDB" id="A0A239SLI5"/>
<feature type="transmembrane region" description="Helical" evidence="1">
    <location>
        <begin position="117"/>
        <end position="140"/>
    </location>
</feature>
<dbReference type="EMBL" id="LT906439">
    <property type="protein sequence ID" value="SNU86295.1"/>
    <property type="molecule type" value="Genomic_DNA"/>
</dbReference>
<dbReference type="STRING" id="1123308.GCA_000380085_00506"/>
<feature type="transmembrane region" description="Helical" evidence="1">
    <location>
        <begin position="88"/>
        <end position="105"/>
    </location>
</feature>
<keyword evidence="1" id="KW-1133">Transmembrane helix</keyword>
<keyword evidence="3" id="KW-1185">Reference proteome</keyword>
<protein>
    <submittedName>
        <fullName evidence="2">Uncharacterized protein</fullName>
    </submittedName>
</protein>
<proteinExistence type="predicted"/>
<evidence type="ECO:0000313" key="2">
    <source>
        <dbReference type="EMBL" id="SNU86295.1"/>
    </source>
</evidence>
<name>A0A239SLI5_9STRE</name>
<feature type="transmembrane region" description="Helical" evidence="1">
    <location>
        <begin position="48"/>
        <end position="67"/>
    </location>
</feature>
<sequence>MKERLKRLGQVSHQVSVHQQIMTELLYLLITVLLGSVIVKVFVYDQKAMAYVTELICLGLAVVYTVVRHVRLGVKMTLDRLSSWNLTLFSSLLLTVIFGIFYYYVNERQYVNPWELGFLSVVGTFFLAVLLIQLVIFLVIHYRKRQKKAAIKVKDSECEESVAKDSE</sequence>
<accession>A0A239SLI5</accession>
<keyword evidence="1" id="KW-0472">Membrane</keyword>
<dbReference type="InterPro" id="IPR046664">
    <property type="entry name" value="DUF6773"/>
</dbReference>
<evidence type="ECO:0000313" key="3">
    <source>
        <dbReference type="Proteomes" id="UP000215185"/>
    </source>
</evidence>
<feature type="transmembrane region" description="Helical" evidence="1">
    <location>
        <begin position="21"/>
        <end position="42"/>
    </location>
</feature>
<organism evidence="2 3">
    <name type="scientific">Streptococcus merionis</name>
    <dbReference type="NCBI Taxonomy" id="400065"/>
    <lineage>
        <taxon>Bacteria</taxon>
        <taxon>Bacillati</taxon>
        <taxon>Bacillota</taxon>
        <taxon>Bacilli</taxon>
        <taxon>Lactobacillales</taxon>
        <taxon>Streptococcaceae</taxon>
        <taxon>Streptococcus</taxon>
    </lineage>
</organism>
<dbReference type="Pfam" id="PF20563">
    <property type="entry name" value="DUF6773"/>
    <property type="match status" value="1"/>
</dbReference>
<dbReference type="KEGG" id="smen:SAMEA4412692_0177"/>
<evidence type="ECO:0000256" key="1">
    <source>
        <dbReference type="SAM" id="Phobius"/>
    </source>
</evidence>